<proteinExistence type="predicted"/>
<accession>A0A2V0RBA1</accession>
<protein>
    <submittedName>
        <fullName evidence="1">Uncharacterized protein</fullName>
    </submittedName>
</protein>
<comment type="caution">
    <text evidence="1">The sequence shown here is derived from an EMBL/GenBank/DDBJ whole genome shotgun (WGS) entry which is preliminary data.</text>
</comment>
<dbReference type="AlphaFoldDB" id="A0A2V0RBA1"/>
<organism evidence="1">
    <name type="scientific">viral metagenome</name>
    <dbReference type="NCBI Taxonomy" id="1070528"/>
    <lineage>
        <taxon>unclassified sequences</taxon>
        <taxon>metagenomes</taxon>
        <taxon>organismal metagenomes</taxon>
    </lineage>
</organism>
<sequence length="806" mass="91132">MAFVVSNLSTTMALIDSMLGSVSNSGRKTLVAPLAIQHHLAHFSEHMQLFIDTIVEGYRGASTSNVDNSELLRATLTNHILEVYYPEIQKLAPLIASPTNLGAILESHDPMWEVEKGEDFPFFKTVHFPQLRDLHANMRSILESVDVTNGLRYVPSYYAPKLYAHLEKEMKSRHSLNQNSKRIKQLGALLGSDITEEELTHINQALSRLFGELKKLSDAHAVTNLWELMILTDRAVSDTDQPMFCATDVHMRLMHTALSILPTEVGVDIPLSYVNNSDLPEEDNGVTRTADAVDIEEGVSPMIGDVFEHLLVIVGRTAKRMSVRLNDITLPVNIHPISTIITDIFKEGMRELLPDVQSEFLGRWLDLASKGSKTPVKYDDFKVKMDNALHVDRNAIPRAFDDHLFKMVGSLPEELIRKYVEKRSVYTSMIEAPIERTLLRVTDSIDEIRDTARVRLESDQPFAWYGDKVIRKQGSTNEAFVLRSKIDSNIAVDGEMAEGVAKIVAELYKLRQPDRDDIDKEFSYAEFIRNLRHDLGDVRRIRDITANGDTELRLSNVLRGGEFQYKDDFVLFREHGHSHEMSMPRTMIRLHQDSIIHDYPNGSVAYGTISGMLASDLFSRWAGTITSLASRVARVYSAAPFAEVSKDLNIVTQYQSTSYLKRSTEFSTFYSQMDVMTDDSVWRFLSAMQTQKLARDKVDVEVLEKLKRHELFVNTSLLTDIANYAASVAQSVIDNFNVESEGFQTFAKFVAGRLTDAEMGKMRDPRVLTVFNSLVTVTFEALEKKDTIITLILTKALMNEITSKVK</sequence>
<name>A0A2V0RBA1_9ZZZZ</name>
<dbReference type="EMBL" id="BDQB01000224">
    <property type="protein sequence ID" value="GBH22343.1"/>
    <property type="molecule type" value="Genomic_RNA"/>
</dbReference>
<reference evidence="1" key="1">
    <citation type="submission" date="2017-04" db="EMBL/GenBank/DDBJ databases">
        <title>Unveiling RNA virosphere associated with marine microorganisms.</title>
        <authorList>
            <person name="Urayama S."/>
            <person name="Takaki Y."/>
            <person name="Nishi S."/>
            <person name="Yoshida Y."/>
            <person name="Deguchi S."/>
            <person name="Takai K."/>
            <person name="Nunoura T."/>
        </authorList>
    </citation>
    <scope>NUCLEOTIDE SEQUENCE</scope>
</reference>
<evidence type="ECO:0000313" key="1">
    <source>
        <dbReference type="EMBL" id="GBH22541.1"/>
    </source>
</evidence>
<dbReference type="EMBL" id="BDQC01000144">
    <property type="protein sequence ID" value="GBH22541.1"/>
    <property type="molecule type" value="Genomic_RNA"/>
</dbReference>